<gene>
    <name evidence="2" type="ORF">AB6713_19165</name>
</gene>
<feature type="region of interest" description="Disordered" evidence="1">
    <location>
        <begin position="41"/>
        <end position="61"/>
    </location>
</feature>
<dbReference type="RefSeq" id="WP_370565786.1">
    <property type="nucleotide sequence ID" value="NZ_JBFWIB010000027.1"/>
</dbReference>
<proteinExistence type="predicted"/>
<dbReference type="Proteomes" id="UP001566331">
    <property type="component" value="Unassembled WGS sequence"/>
</dbReference>
<protein>
    <recommendedName>
        <fullName evidence="4">Lipoprotein</fullName>
    </recommendedName>
</protein>
<keyword evidence="3" id="KW-1185">Reference proteome</keyword>
<evidence type="ECO:0000313" key="2">
    <source>
        <dbReference type="EMBL" id="MEZ0476709.1"/>
    </source>
</evidence>
<evidence type="ECO:0000313" key="3">
    <source>
        <dbReference type="Proteomes" id="UP001566331"/>
    </source>
</evidence>
<organism evidence="2 3">
    <name type="scientific">Luteimonas salinilitoris</name>
    <dbReference type="NCBI Taxonomy" id="3237697"/>
    <lineage>
        <taxon>Bacteria</taxon>
        <taxon>Pseudomonadati</taxon>
        <taxon>Pseudomonadota</taxon>
        <taxon>Gammaproteobacteria</taxon>
        <taxon>Lysobacterales</taxon>
        <taxon>Lysobacteraceae</taxon>
        <taxon>Luteimonas</taxon>
    </lineage>
</organism>
<reference evidence="2 3" key="1">
    <citation type="submission" date="2024-07" db="EMBL/GenBank/DDBJ databases">
        <title>Luteimonas salilacus sp. nov., isolated from the shore soil of Salt Lake in Tibet of China.</title>
        <authorList>
            <person name="Zhang X."/>
            <person name="Li A."/>
        </authorList>
    </citation>
    <scope>NUCLEOTIDE SEQUENCE [LARGE SCALE GENOMIC DNA]</scope>
    <source>
        <strain evidence="2 3">B3-2-R+30</strain>
    </source>
</reference>
<sequence length="278" mass="30378">MDRRPRDDGAGRRPRRLAAGATVEVIRRGTARVALAIAARPRRRHPATLRRRARHERHPAMRHATRLLSASALALAMTACGTSRGEEFIETYAGEPYTGFVEVRVEPAGGKAWRQHGKGSAHFVDKEGGNAQLVVFGAIDDEDGDAGFAIDGTFEDGHWKSETDEVVLEVARDGRISGGGTIHPQKFGFSGSASETSFDLDVNIELLEGRPGALPAGSRFRFSYELSRAPRQEEDVVADAESRGRGKKKCRKIRYEMRPVANIGDGSMSMIQVPVCLQ</sequence>
<evidence type="ECO:0008006" key="4">
    <source>
        <dbReference type="Google" id="ProtNLM"/>
    </source>
</evidence>
<name>A0ABV4HVB7_9GAMM</name>
<comment type="caution">
    <text evidence="2">The sequence shown here is derived from an EMBL/GenBank/DDBJ whole genome shotgun (WGS) entry which is preliminary data.</text>
</comment>
<dbReference type="EMBL" id="JBFWIC010000047">
    <property type="protein sequence ID" value="MEZ0476709.1"/>
    <property type="molecule type" value="Genomic_DNA"/>
</dbReference>
<evidence type="ECO:0000256" key="1">
    <source>
        <dbReference type="SAM" id="MobiDB-lite"/>
    </source>
</evidence>
<accession>A0ABV4HVB7</accession>